<feature type="compositionally biased region" description="Polar residues" evidence="7">
    <location>
        <begin position="117"/>
        <end position="135"/>
    </location>
</feature>
<feature type="domain" description="ERCC4" evidence="8">
    <location>
        <begin position="254"/>
        <end position="524"/>
    </location>
</feature>
<feature type="compositionally biased region" description="Polar residues" evidence="7">
    <location>
        <begin position="149"/>
        <end position="158"/>
    </location>
</feature>
<evidence type="ECO:0000313" key="9">
    <source>
        <dbReference type="Ensembl" id="ENSAOWP00000000188.1"/>
    </source>
</evidence>
<dbReference type="PANTHER" id="PTHR21077:SF7">
    <property type="entry name" value="CROSSOVER JUNCTION ENDONUCLEASE EME1"/>
    <property type="match status" value="1"/>
</dbReference>
<dbReference type="GO" id="GO:0000712">
    <property type="term" value="P:resolution of meiotic recombination intermediates"/>
    <property type="evidence" value="ECO:0007669"/>
    <property type="project" value="TreeGrafter"/>
</dbReference>
<evidence type="ECO:0000259" key="8">
    <source>
        <dbReference type="SMART" id="SM00891"/>
    </source>
</evidence>
<dbReference type="Gene3D" id="3.40.1620.30">
    <property type="entry name" value="ERCC4, Mus81-Eme1 complex, nuclease domain, subdomain 1"/>
    <property type="match status" value="1"/>
</dbReference>
<dbReference type="PANTHER" id="PTHR21077">
    <property type="entry name" value="EME1 PROTEIN"/>
    <property type="match status" value="1"/>
</dbReference>
<evidence type="ECO:0000313" key="10">
    <source>
        <dbReference type="Proteomes" id="UP000694424"/>
    </source>
</evidence>
<feature type="compositionally biased region" description="Basic and acidic residues" evidence="7">
    <location>
        <begin position="216"/>
        <end position="235"/>
    </location>
</feature>
<evidence type="ECO:0000256" key="1">
    <source>
        <dbReference type="ARBA" id="ARBA00004123"/>
    </source>
</evidence>
<evidence type="ECO:0000256" key="2">
    <source>
        <dbReference type="ARBA" id="ARBA00005313"/>
    </source>
</evidence>
<reference evidence="9" key="2">
    <citation type="submission" date="2025-09" db="UniProtKB">
        <authorList>
            <consortium name="Ensembl"/>
        </authorList>
    </citation>
    <scope>IDENTIFICATION</scope>
</reference>
<evidence type="ECO:0000256" key="5">
    <source>
        <dbReference type="ARBA" id="ARBA00023204"/>
    </source>
</evidence>
<comment type="similarity">
    <text evidence="2">Belongs to the EME1/MMS4 family.</text>
</comment>
<evidence type="ECO:0000256" key="3">
    <source>
        <dbReference type="ARBA" id="ARBA00022763"/>
    </source>
</evidence>
<keyword evidence="5" id="KW-0234">DNA repair</keyword>
<comment type="subcellular location">
    <subcellularLocation>
        <location evidence="1">Nucleus</location>
    </subcellularLocation>
</comment>
<dbReference type="InterPro" id="IPR006166">
    <property type="entry name" value="ERCC4_domain"/>
</dbReference>
<dbReference type="GO" id="GO:0031573">
    <property type="term" value="P:mitotic intra-S DNA damage checkpoint signaling"/>
    <property type="evidence" value="ECO:0007669"/>
    <property type="project" value="TreeGrafter"/>
</dbReference>
<feature type="region of interest" description="Disordered" evidence="7">
    <location>
        <begin position="17"/>
        <end position="57"/>
    </location>
</feature>
<dbReference type="InterPro" id="IPR042530">
    <property type="entry name" value="EME1/EME2_C"/>
</dbReference>
<keyword evidence="4" id="KW-0233">DNA recombination</keyword>
<evidence type="ECO:0000256" key="6">
    <source>
        <dbReference type="ARBA" id="ARBA00023242"/>
    </source>
</evidence>
<dbReference type="InterPro" id="IPR033310">
    <property type="entry name" value="Mms4/EME1/EME2"/>
</dbReference>
<dbReference type="GO" id="GO:0048476">
    <property type="term" value="C:Holliday junction resolvase complex"/>
    <property type="evidence" value="ECO:0007669"/>
    <property type="project" value="InterPro"/>
</dbReference>
<dbReference type="FunFam" id="3.40.1620.30:FF:000001">
    <property type="entry name" value="Essential meiotic structure-specific endonuclease 1"/>
    <property type="match status" value="1"/>
</dbReference>
<feature type="region of interest" description="Disordered" evidence="7">
    <location>
        <begin position="95"/>
        <end position="166"/>
    </location>
</feature>
<dbReference type="Pfam" id="PF02732">
    <property type="entry name" value="ERCC4"/>
    <property type="match status" value="1"/>
</dbReference>
<organism evidence="9 10">
    <name type="scientific">Apteryx owenii</name>
    <name type="common">Little spotted kiwi</name>
    <dbReference type="NCBI Taxonomy" id="8824"/>
    <lineage>
        <taxon>Eukaryota</taxon>
        <taxon>Metazoa</taxon>
        <taxon>Chordata</taxon>
        <taxon>Craniata</taxon>
        <taxon>Vertebrata</taxon>
        <taxon>Euteleostomi</taxon>
        <taxon>Archelosauria</taxon>
        <taxon>Archosauria</taxon>
        <taxon>Dinosauria</taxon>
        <taxon>Saurischia</taxon>
        <taxon>Theropoda</taxon>
        <taxon>Coelurosauria</taxon>
        <taxon>Aves</taxon>
        <taxon>Palaeognathae</taxon>
        <taxon>Apterygiformes</taxon>
        <taxon>Apterygidae</taxon>
        <taxon>Apteryx</taxon>
    </lineage>
</organism>
<protein>
    <submittedName>
        <fullName evidence="9">Essential meiotic structure-specific endonuclease 1</fullName>
    </submittedName>
</protein>
<dbReference type="Gene3D" id="1.10.150.670">
    <property type="entry name" value="Crossover junction endonuclease EME1, DNA-binding domain"/>
    <property type="match status" value="1"/>
</dbReference>
<reference evidence="9" key="1">
    <citation type="submission" date="2025-08" db="UniProtKB">
        <authorList>
            <consortium name="Ensembl"/>
        </authorList>
    </citation>
    <scope>IDENTIFICATION</scope>
</reference>
<dbReference type="AlphaFoldDB" id="A0A8B9NQP9"/>
<dbReference type="GO" id="GO:0008821">
    <property type="term" value="F:crossover junction DNA endonuclease activity"/>
    <property type="evidence" value="ECO:0007669"/>
    <property type="project" value="TreeGrafter"/>
</dbReference>
<proteinExistence type="inferred from homology"/>
<evidence type="ECO:0000256" key="4">
    <source>
        <dbReference type="ARBA" id="ARBA00023172"/>
    </source>
</evidence>
<keyword evidence="10" id="KW-1185">Reference proteome</keyword>
<accession>A0A8B9NQP9</accession>
<keyword evidence="3" id="KW-0227">DNA damage</keyword>
<sequence length="579" mass="64142">MAAESDEEVLPTFAFLQQPPPGRAQRAVVACSSDSERSSLPSPRRRRAPGSQAASPGVEAVVMLSSDSESEVEIVPLSERLKGKLHDSGLCKTSVVPFEAPQPGSGDAASRAGGTGLCQSTDQLAPDSRGQSFPKSSEVPRALAPSGEVSCSSQNDDVCSSGRPPLCPLPDCSSDSAARSSRFLGKEASLETSPPPKKSKYSQKERETVSQAAWQRRKEREARKRQQEQEKERKKALAKMLKAQRPGECQKYITVVLDPVLLQVEGGGQVLSALQSGNYSCVIESQTVPCSITWRRRAVSSQIEEESGWTEEPNVLVLLRLEEFLSMVHNYKQEVQGCTEGQKETLQSFVARVIEKMPGKILALAVVEVENYFRSLRAQSKKRLQQAVVNGDQAEEQGKRRKKKAKDSGPDVSRLDVEDALVDLQLHTQVQVRLAESWEELGEFVSMFTKAVAEAPYKREREKTGFSFYLENEWCRGVKVDPSGKGLLEVWKRQIQQFNRVSLEMAEAIVSAYPSPQLLDQAYCKCSSEEERENMLANILVRRGDGVTATSRRIGPELSRRVYLQMTSHDPDLCLDFTE</sequence>
<feature type="region of interest" description="Disordered" evidence="7">
    <location>
        <begin position="178"/>
        <end position="236"/>
    </location>
</feature>
<dbReference type="GO" id="GO:0005634">
    <property type="term" value="C:nucleus"/>
    <property type="evidence" value="ECO:0007669"/>
    <property type="project" value="UniProtKB-SubCell"/>
</dbReference>
<dbReference type="FunFam" id="1.10.150.670:FF:000002">
    <property type="entry name" value="Crossover junction endonuclease EME1"/>
    <property type="match status" value="1"/>
</dbReference>
<dbReference type="InterPro" id="IPR043087">
    <property type="entry name" value="Eme1_nucdom_sub2"/>
</dbReference>
<dbReference type="SMART" id="SM00891">
    <property type="entry name" value="ERCC4"/>
    <property type="match status" value="1"/>
</dbReference>
<dbReference type="Ensembl" id="ENSAOWT00000000236.1">
    <property type="protein sequence ID" value="ENSAOWP00000000188.1"/>
    <property type="gene ID" value="ENSAOWG00000000168.1"/>
</dbReference>
<dbReference type="GO" id="GO:0006302">
    <property type="term" value="P:double-strand break repair"/>
    <property type="evidence" value="ECO:0007669"/>
    <property type="project" value="TreeGrafter"/>
</dbReference>
<feature type="region of interest" description="Disordered" evidence="7">
    <location>
        <begin position="387"/>
        <end position="412"/>
    </location>
</feature>
<dbReference type="Pfam" id="PF21292">
    <property type="entry name" value="EME1-MUS81_C"/>
    <property type="match status" value="1"/>
</dbReference>
<evidence type="ECO:0000256" key="7">
    <source>
        <dbReference type="SAM" id="MobiDB-lite"/>
    </source>
</evidence>
<dbReference type="InterPro" id="IPR043086">
    <property type="entry name" value="EME1_nucdom_sub1"/>
</dbReference>
<keyword evidence="6" id="KW-0539">Nucleus</keyword>
<name>A0A8B9NQP9_APTOW</name>
<dbReference type="Proteomes" id="UP000694424">
    <property type="component" value="Unplaced"/>
</dbReference>
<dbReference type="GO" id="GO:0003677">
    <property type="term" value="F:DNA binding"/>
    <property type="evidence" value="ECO:0007669"/>
    <property type="project" value="InterPro"/>
</dbReference>
<dbReference type="GO" id="GO:0031297">
    <property type="term" value="P:replication fork processing"/>
    <property type="evidence" value="ECO:0007669"/>
    <property type="project" value="TreeGrafter"/>
</dbReference>
<dbReference type="Gene3D" id="4.10.800.30">
    <property type="entry name" value="ERCC4, Mus81-Eme1 complex, nuclease domain, subdomain 2"/>
    <property type="match status" value="1"/>
</dbReference>